<proteinExistence type="predicted"/>
<dbReference type="RefSeq" id="WP_008081505.1">
    <property type="nucleotide sequence ID" value="NZ_AEVT01000120.1"/>
</dbReference>
<accession>E8MDA1</accession>
<gene>
    <name evidence="2" type="ORF">VISI1226_09054</name>
</gene>
<evidence type="ECO:0008006" key="4">
    <source>
        <dbReference type="Google" id="ProtNLM"/>
    </source>
</evidence>
<comment type="caution">
    <text evidence="2">The sequence shown here is derived from an EMBL/GenBank/DDBJ whole genome shotgun (WGS) entry which is preliminary data.</text>
</comment>
<feature type="chain" id="PRO_5003224927" description="Phosphate ABC transporter substrate-binding protein" evidence="1">
    <location>
        <begin position="18"/>
        <end position="136"/>
    </location>
</feature>
<feature type="signal peptide" evidence="1">
    <location>
        <begin position="1"/>
        <end position="17"/>
    </location>
</feature>
<organism evidence="2 3">
    <name type="scientific">Vibrio sinaloensis DSM 21326</name>
    <dbReference type="NCBI Taxonomy" id="945550"/>
    <lineage>
        <taxon>Bacteria</taxon>
        <taxon>Pseudomonadati</taxon>
        <taxon>Pseudomonadota</taxon>
        <taxon>Gammaproteobacteria</taxon>
        <taxon>Vibrionales</taxon>
        <taxon>Vibrionaceae</taxon>
        <taxon>Vibrio</taxon>
        <taxon>Vibrio oreintalis group</taxon>
    </lineage>
</organism>
<dbReference type="Proteomes" id="UP000006228">
    <property type="component" value="Unassembled WGS sequence"/>
</dbReference>
<sequence>MKYLSLCLLFMSSQACAGFYIVVNVNNAMNAISVEDVADVYLGRKKVLGSVYIDQVLDRTGEPRRRFFLTVTNMRESQVNAYWAKLKFSGRMRAPEMVEAERELLNIIANNPQAIGYMTEPPPEGAGVRVALYIDE</sequence>
<dbReference type="SUPFAM" id="SSF53850">
    <property type="entry name" value="Periplasmic binding protein-like II"/>
    <property type="match status" value="1"/>
</dbReference>
<dbReference type="OrthoDB" id="5368544at2"/>
<protein>
    <recommendedName>
        <fullName evidence="4">Phosphate ABC transporter substrate-binding protein</fullName>
    </recommendedName>
</protein>
<evidence type="ECO:0000313" key="2">
    <source>
        <dbReference type="EMBL" id="EGA68008.1"/>
    </source>
</evidence>
<dbReference type="eggNOG" id="COG0226">
    <property type="taxonomic scope" value="Bacteria"/>
</dbReference>
<evidence type="ECO:0000313" key="3">
    <source>
        <dbReference type="Proteomes" id="UP000006228"/>
    </source>
</evidence>
<name>E8MDA1_PHOS4</name>
<dbReference type="GeneID" id="95571513"/>
<evidence type="ECO:0000256" key="1">
    <source>
        <dbReference type="SAM" id="SignalP"/>
    </source>
</evidence>
<dbReference type="EMBL" id="AEVT01000120">
    <property type="protein sequence ID" value="EGA68008.1"/>
    <property type="molecule type" value="Genomic_DNA"/>
</dbReference>
<reference evidence="2 3" key="1">
    <citation type="journal article" date="2012" name="Int. J. Syst. Evol. Microbiol.">
        <title>Vibrio caribbeanicus sp. nov., isolated from the marine sponge Scleritoderma cyanea.</title>
        <authorList>
            <person name="Hoffmann M."/>
            <person name="Monday S.R."/>
            <person name="Allard M.W."/>
            <person name="Strain E.A."/>
            <person name="Whittaker P."/>
            <person name="Naum M."/>
            <person name="McCarthy P.J."/>
            <person name="Lopez J.V."/>
            <person name="Fischer M."/>
            <person name="Brown E.W."/>
        </authorList>
    </citation>
    <scope>NUCLEOTIDE SEQUENCE [LARGE SCALE GENOMIC DNA]</scope>
    <source>
        <strain evidence="3">DSMZ 21326</strain>
    </source>
</reference>
<keyword evidence="1" id="KW-0732">Signal</keyword>
<dbReference type="Gene3D" id="3.40.190.10">
    <property type="entry name" value="Periplasmic binding protein-like II"/>
    <property type="match status" value="1"/>
</dbReference>
<dbReference type="AlphaFoldDB" id="E8MDA1"/>
<dbReference type="PROSITE" id="PS51257">
    <property type="entry name" value="PROKAR_LIPOPROTEIN"/>
    <property type="match status" value="1"/>
</dbReference>